<dbReference type="NCBIfam" id="TIGR00502">
    <property type="entry name" value="nagB"/>
    <property type="match status" value="1"/>
</dbReference>
<dbReference type="PANTHER" id="PTHR11280:SF5">
    <property type="entry name" value="GLUCOSAMINE-6-PHOSPHATE ISOMERASE"/>
    <property type="match status" value="1"/>
</dbReference>
<feature type="active site" description="Proton acceptor; for ring-opening step" evidence="4">
    <location>
        <position position="138"/>
    </location>
</feature>
<dbReference type="SUPFAM" id="SSF100950">
    <property type="entry name" value="NagB/RpiA/CoA transferase-like"/>
    <property type="match status" value="1"/>
</dbReference>
<dbReference type="GO" id="GO:0006043">
    <property type="term" value="P:glucosamine catabolic process"/>
    <property type="evidence" value="ECO:0007669"/>
    <property type="project" value="TreeGrafter"/>
</dbReference>
<dbReference type="Gene3D" id="3.40.50.1360">
    <property type="match status" value="1"/>
</dbReference>
<dbReference type="GO" id="GO:0006046">
    <property type="term" value="P:N-acetylglucosamine catabolic process"/>
    <property type="evidence" value="ECO:0007669"/>
    <property type="project" value="UniProtKB-UniRule"/>
</dbReference>
<dbReference type="RefSeq" id="WP_089531566.1">
    <property type="nucleotide sequence ID" value="NZ_CP022437.1"/>
</dbReference>
<comment type="caution">
    <text evidence="4">Lacks conserved residue(s) required for the propagation of feature annotation.</text>
</comment>
<evidence type="ECO:0000259" key="5">
    <source>
        <dbReference type="Pfam" id="PF01182"/>
    </source>
</evidence>
<dbReference type="OrthoDB" id="9791139at2"/>
<evidence type="ECO:0000313" key="6">
    <source>
        <dbReference type="EMBL" id="ASN04715.1"/>
    </source>
</evidence>
<dbReference type="GO" id="GO:0005737">
    <property type="term" value="C:cytoplasm"/>
    <property type="evidence" value="ECO:0007669"/>
    <property type="project" value="TreeGrafter"/>
</dbReference>
<evidence type="ECO:0000256" key="2">
    <source>
        <dbReference type="ARBA" id="ARBA00022801"/>
    </source>
</evidence>
<comment type="function">
    <text evidence="4">Catalyzes the reversible isomerization-deamination of glucosamine 6-phosphate (GlcN6P) to form fructose 6-phosphate (Fru6P) and ammonium ion.</text>
</comment>
<gene>
    <name evidence="4 6" type="primary">nagB</name>
    <name evidence="6" type="ORF">CFK40_06655</name>
</gene>
<dbReference type="UniPathway" id="UPA00629">
    <property type="reaction ID" value="UER00684"/>
</dbReference>
<dbReference type="InterPro" id="IPR004547">
    <property type="entry name" value="Glucosamine6P_isomerase"/>
</dbReference>
<comment type="pathway">
    <text evidence="4">Amino-sugar metabolism; N-acetylneuraminate degradation; D-fructose 6-phosphate from N-acetylneuraminate: step 5/5.</text>
</comment>
<evidence type="ECO:0000256" key="4">
    <source>
        <dbReference type="HAMAP-Rule" id="MF_01241"/>
    </source>
</evidence>
<dbReference type="InterPro" id="IPR037171">
    <property type="entry name" value="NagB/RpiA_transferase-like"/>
</dbReference>
<comment type="catalytic activity">
    <reaction evidence="1 4">
        <text>alpha-D-glucosamine 6-phosphate + H2O = beta-D-fructose 6-phosphate + NH4(+)</text>
        <dbReference type="Rhea" id="RHEA:12172"/>
        <dbReference type="ChEBI" id="CHEBI:15377"/>
        <dbReference type="ChEBI" id="CHEBI:28938"/>
        <dbReference type="ChEBI" id="CHEBI:57634"/>
        <dbReference type="ChEBI" id="CHEBI:75989"/>
        <dbReference type="EC" id="3.5.99.6"/>
    </reaction>
</comment>
<dbReference type="EC" id="3.5.99.6" evidence="4"/>
<protein>
    <recommendedName>
        <fullName evidence="4">Glucosamine-6-phosphate deaminase</fullName>
        <ecNumber evidence="4">3.5.99.6</ecNumber>
    </recommendedName>
    <alternativeName>
        <fullName evidence="4">GlcN6P deaminase</fullName>
        <shortName evidence="4">GNPDA</shortName>
    </alternativeName>
    <alternativeName>
        <fullName evidence="4">Glucosamine-6-phosphate isomerase</fullName>
    </alternativeName>
</protein>
<reference evidence="6 7" key="1">
    <citation type="journal article" date="2003" name="Int. J. Syst. Evol. Microbiol.">
        <title>Virgibacillus carmonensis sp. nov., Virgibacillus necropolis sp. nov. and Virgibacillus picturae sp. nov., three novel species isolated from deteriorated mural paintings, transfer of the species of the genus salibacillus to Virgibacillus, as Virgibacillus marismortui comb. nov. and Virgibacillus salexigens comb. nov., and emended description of the genus Virgibacillus.</title>
        <authorList>
            <person name="Heyrman J."/>
            <person name="Logan N.A."/>
            <person name="Busse H.J."/>
            <person name="Balcaen A."/>
            <person name="Lebbe L."/>
            <person name="Rodriguez-Diaz M."/>
            <person name="Swings J."/>
            <person name="De Vos P."/>
        </authorList>
    </citation>
    <scope>NUCLEOTIDE SEQUENCE [LARGE SCALE GENOMIC DNA]</scope>
    <source>
        <strain evidence="6 7">LMG 19488</strain>
    </source>
</reference>
<feature type="active site" description="For ring-opening step" evidence="4">
    <location>
        <position position="143"/>
    </location>
</feature>
<evidence type="ECO:0000256" key="1">
    <source>
        <dbReference type="ARBA" id="ARBA00000644"/>
    </source>
</evidence>
<proteinExistence type="inferred from homology"/>
<dbReference type="KEGG" id="vne:CFK40_06655"/>
<keyword evidence="2 4" id="KW-0378">Hydrolase</keyword>
<comment type="similarity">
    <text evidence="4">Belongs to the glucosamine/galactosamine-6-phosphate isomerase family. NagB subfamily.</text>
</comment>
<dbReference type="Pfam" id="PF01182">
    <property type="entry name" value="Glucosamine_iso"/>
    <property type="match status" value="1"/>
</dbReference>
<sequence>MKVLKVKNYDEMSEQACSILVDKINNMKHPVLGLATGSTPEGLYKKLIEQYNHGHVSFKDTTTFNLDEYIGLSKNHPNSYHYYMKNHLFQHIDINMDQVHVPKGDVIDIQNECVEYEKAILDHDKIDVQILGLGTNGHIGFNEPGTSFTSRTHMVDLAESTRQANARFFESLNDVPTKAITMGIEAIMESKEIIVLVSGDRKADALARFMNGDISEDFPASILQNHKQVTIIADEAALSKI</sequence>
<dbReference type="GO" id="GO:0005975">
    <property type="term" value="P:carbohydrate metabolic process"/>
    <property type="evidence" value="ECO:0007669"/>
    <property type="project" value="InterPro"/>
</dbReference>
<dbReference type="HAMAP" id="MF_01241">
    <property type="entry name" value="GlcN6P_deamin"/>
    <property type="match status" value="1"/>
</dbReference>
<dbReference type="Proteomes" id="UP000204391">
    <property type="component" value="Chromosome"/>
</dbReference>
<dbReference type="CDD" id="cd01399">
    <property type="entry name" value="GlcN6P_deaminase"/>
    <property type="match status" value="1"/>
</dbReference>
<evidence type="ECO:0000313" key="7">
    <source>
        <dbReference type="Proteomes" id="UP000204391"/>
    </source>
</evidence>
<feature type="active site" description="For ring-opening step" evidence="4">
    <location>
        <position position="136"/>
    </location>
</feature>
<dbReference type="GO" id="GO:0042802">
    <property type="term" value="F:identical protein binding"/>
    <property type="evidence" value="ECO:0007669"/>
    <property type="project" value="TreeGrafter"/>
</dbReference>
<dbReference type="InterPro" id="IPR006148">
    <property type="entry name" value="Glc/Gal-6P_isomerase"/>
</dbReference>
<dbReference type="PANTHER" id="PTHR11280">
    <property type="entry name" value="GLUCOSAMINE-6-PHOSPHATE ISOMERASE"/>
    <property type="match status" value="1"/>
</dbReference>
<organism evidence="6 7">
    <name type="scientific">Virgibacillus necropolis</name>
    <dbReference type="NCBI Taxonomy" id="163877"/>
    <lineage>
        <taxon>Bacteria</taxon>
        <taxon>Bacillati</taxon>
        <taxon>Bacillota</taxon>
        <taxon>Bacilli</taxon>
        <taxon>Bacillales</taxon>
        <taxon>Bacillaceae</taxon>
        <taxon>Virgibacillus</taxon>
    </lineage>
</organism>
<dbReference type="GO" id="GO:0004342">
    <property type="term" value="F:glucosamine-6-phosphate deaminase activity"/>
    <property type="evidence" value="ECO:0007669"/>
    <property type="project" value="UniProtKB-UniRule"/>
</dbReference>
<feature type="active site" description="Proton acceptor; for enolization step" evidence="4">
    <location>
        <position position="67"/>
    </location>
</feature>
<dbReference type="EMBL" id="CP022437">
    <property type="protein sequence ID" value="ASN04715.1"/>
    <property type="molecule type" value="Genomic_DNA"/>
</dbReference>
<dbReference type="GO" id="GO:0019262">
    <property type="term" value="P:N-acetylneuraminate catabolic process"/>
    <property type="evidence" value="ECO:0007669"/>
    <property type="project" value="UniProtKB-UniRule"/>
</dbReference>
<dbReference type="FunFam" id="3.40.50.1360:FF:000003">
    <property type="entry name" value="Glucosamine-6-phosphate deaminase"/>
    <property type="match status" value="1"/>
</dbReference>
<keyword evidence="3 4" id="KW-0119">Carbohydrate metabolism</keyword>
<accession>A0A221MAN8</accession>
<feature type="domain" description="Glucosamine/galactosamine-6-phosphate isomerase" evidence="5">
    <location>
        <begin position="11"/>
        <end position="229"/>
    </location>
</feature>
<keyword evidence="7" id="KW-1185">Reference proteome</keyword>
<dbReference type="AlphaFoldDB" id="A0A221MAN8"/>
<evidence type="ECO:0000256" key="3">
    <source>
        <dbReference type="ARBA" id="ARBA00023277"/>
    </source>
</evidence>
<name>A0A221MAN8_9BACI</name>